<sequence>MAFVNKKKVTIGLTEEVSTFAKEKAKSIGMSMSVYIETLLRKEMEKEKENG</sequence>
<dbReference type="GO" id="GO:0006355">
    <property type="term" value="P:regulation of DNA-templated transcription"/>
    <property type="evidence" value="ECO:0007669"/>
    <property type="project" value="InterPro"/>
</dbReference>
<dbReference type="EMBL" id="JACXSI010000003">
    <property type="protein sequence ID" value="MBD3107191.1"/>
    <property type="molecule type" value="Genomic_DNA"/>
</dbReference>
<evidence type="ECO:0000313" key="2">
    <source>
        <dbReference type="Proteomes" id="UP000602076"/>
    </source>
</evidence>
<dbReference type="InterPro" id="IPR010985">
    <property type="entry name" value="Ribbon_hlx_hlx"/>
</dbReference>
<protein>
    <submittedName>
        <fullName evidence="1">Uncharacterized protein</fullName>
    </submittedName>
</protein>
<dbReference type="Gene3D" id="1.10.1220.10">
    <property type="entry name" value="Met repressor-like"/>
    <property type="match status" value="1"/>
</dbReference>
<reference evidence="1" key="1">
    <citation type="submission" date="2020-09" db="EMBL/GenBank/DDBJ databases">
        <title>Bacillus faecalis sp. nov., a moderately halophilic bacterium isolated from cow faeces.</title>
        <authorList>
            <person name="Jiang L."/>
            <person name="Lee J."/>
        </authorList>
    </citation>
    <scope>NUCLEOTIDE SEQUENCE</scope>
    <source>
        <strain evidence="1">AGMB 02131</strain>
    </source>
</reference>
<dbReference type="RefSeq" id="WP_190996739.1">
    <property type="nucleotide sequence ID" value="NZ_JACXSI010000003.1"/>
</dbReference>
<accession>A0A927CTK2</accession>
<evidence type="ECO:0000313" key="1">
    <source>
        <dbReference type="EMBL" id="MBD3107191.1"/>
    </source>
</evidence>
<dbReference type="SUPFAM" id="SSF47598">
    <property type="entry name" value="Ribbon-helix-helix"/>
    <property type="match status" value="1"/>
</dbReference>
<keyword evidence="2" id="KW-1185">Reference proteome</keyword>
<gene>
    <name evidence="1" type="ORF">IEO70_02260</name>
</gene>
<organism evidence="1 2">
    <name type="scientific">Peribacillus faecalis</name>
    <dbReference type="NCBI Taxonomy" id="2772559"/>
    <lineage>
        <taxon>Bacteria</taxon>
        <taxon>Bacillati</taxon>
        <taxon>Bacillota</taxon>
        <taxon>Bacilli</taxon>
        <taxon>Bacillales</taxon>
        <taxon>Bacillaceae</taxon>
        <taxon>Peribacillus</taxon>
    </lineage>
</organism>
<name>A0A927CTK2_9BACI</name>
<dbReference type="InterPro" id="IPR013321">
    <property type="entry name" value="Arc_rbn_hlx_hlx"/>
</dbReference>
<proteinExistence type="predicted"/>
<comment type="caution">
    <text evidence="1">The sequence shown here is derived from an EMBL/GenBank/DDBJ whole genome shotgun (WGS) entry which is preliminary data.</text>
</comment>
<dbReference type="AlphaFoldDB" id="A0A927CTK2"/>
<dbReference type="Proteomes" id="UP000602076">
    <property type="component" value="Unassembled WGS sequence"/>
</dbReference>